<feature type="compositionally biased region" description="Polar residues" evidence="1">
    <location>
        <begin position="265"/>
        <end position="278"/>
    </location>
</feature>
<dbReference type="PANTHER" id="PTHR47331">
    <property type="entry name" value="PHD-TYPE DOMAIN-CONTAINING PROTEIN"/>
    <property type="match status" value="1"/>
</dbReference>
<evidence type="ECO:0000313" key="3">
    <source>
        <dbReference type="Proteomes" id="UP000271087"/>
    </source>
</evidence>
<dbReference type="InterPro" id="IPR036397">
    <property type="entry name" value="RNaseH_sf"/>
</dbReference>
<dbReference type="Gene3D" id="3.30.420.10">
    <property type="entry name" value="Ribonuclease H-like superfamily/Ribonuclease H"/>
    <property type="match status" value="1"/>
</dbReference>
<keyword evidence="3" id="KW-1185">Reference proteome</keyword>
<dbReference type="OrthoDB" id="5866837at2759"/>
<dbReference type="GO" id="GO:0003676">
    <property type="term" value="F:nucleic acid binding"/>
    <property type="evidence" value="ECO:0007669"/>
    <property type="project" value="InterPro"/>
</dbReference>
<reference evidence="2 3" key="2">
    <citation type="submission" date="2018-08" db="EMBL/GenBank/DDBJ databases">
        <authorList>
            <person name="Laetsch R D."/>
            <person name="Stevens L."/>
            <person name="Kumar S."/>
            <person name="Blaxter L. M."/>
        </authorList>
    </citation>
    <scope>NUCLEOTIDE SEQUENCE [LARGE SCALE GENOMIC DNA]</scope>
</reference>
<evidence type="ECO:0000256" key="1">
    <source>
        <dbReference type="SAM" id="MobiDB-lite"/>
    </source>
</evidence>
<name>A0A182EMU3_ONCOC</name>
<gene>
    <name evidence="2" type="ORF">NOO_LOCUS9442</name>
</gene>
<dbReference type="AlphaFoldDB" id="A0A182EMU3"/>
<dbReference type="PANTHER" id="PTHR47331:SF6">
    <property type="entry name" value="DOUBLECORTIN DOMAIN-CONTAINING PROTEIN"/>
    <property type="match status" value="1"/>
</dbReference>
<proteinExistence type="predicted"/>
<dbReference type="WBParaSite" id="nOo.2.0.1.t09442-RA">
    <property type="protein sequence ID" value="nOo.2.0.1.t09442-RA"/>
    <property type="gene ID" value="nOo.2.0.1.g09442"/>
</dbReference>
<protein>
    <submittedName>
        <fullName evidence="4">Calpain catalytic domain-containing protein</fullName>
    </submittedName>
</protein>
<dbReference type="STRING" id="42157.A0A182EMU3"/>
<dbReference type="EMBL" id="UYRW01004599">
    <property type="protein sequence ID" value="VDM92887.1"/>
    <property type="molecule type" value="Genomic_DNA"/>
</dbReference>
<reference evidence="4" key="1">
    <citation type="submission" date="2016-06" db="UniProtKB">
        <authorList>
            <consortium name="WormBaseParasite"/>
        </authorList>
    </citation>
    <scope>IDENTIFICATION</scope>
</reference>
<sequence length="289" mass="34363">MRKQLYDHTRDTHCIGYKISHVFYQDLYKIELKRSQFSFQYIPSECNPADIATNEISPDHLANFQPWWTGSKWIKDEESKWPQWEYNIHDECEGKGLTAEETEKYDLHYVDDFWQFVHRLQLPDKRKDYLGPITVKTKIRSKKRWIALFTCFTSRAVHLELVDDSTAEIFLIVLRRFVARRGYSELILSPTMPVNSSKDGRIRSPQREMPRGKSLNRLINMLYPLEVRQKDQSENPMNETMEHKEPTARRIRSSTKKSPIPNEESIIQQKKNTTSKSHSLPRECRENRN</sequence>
<evidence type="ECO:0000313" key="2">
    <source>
        <dbReference type="EMBL" id="VDM92887.1"/>
    </source>
</evidence>
<feature type="compositionally biased region" description="Basic and acidic residues" evidence="1">
    <location>
        <begin position="280"/>
        <end position="289"/>
    </location>
</feature>
<dbReference type="Proteomes" id="UP000271087">
    <property type="component" value="Unassembled WGS sequence"/>
</dbReference>
<accession>A0A182EMU3</accession>
<feature type="region of interest" description="Disordered" evidence="1">
    <location>
        <begin position="228"/>
        <end position="289"/>
    </location>
</feature>
<evidence type="ECO:0000313" key="4">
    <source>
        <dbReference type="WBParaSite" id="nOo.2.0.1.t09442-RA"/>
    </source>
</evidence>
<organism evidence="4">
    <name type="scientific">Onchocerca ochengi</name>
    <name type="common">Filarial nematode worm</name>
    <dbReference type="NCBI Taxonomy" id="42157"/>
    <lineage>
        <taxon>Eukaryota</taxon>
        <taxon>Metazoa</taxon>
        <taxon>Ecdysozoa</taxon>
        <taxon>Nematoda</taxon>
        <taxon>Chromadorea</taxon>
        <taxon>Rhabditida</taxon>
        <taxon>Spirurina</taxon>
        <taxon>Spiruromorpha</taxon>
        <taxon>Filarioidea</taxon>
        <taxon>Onchocercidae</taxon>
        <taxon>Onchocerca</taxon>
    </lineage>
</organism>